<comment type="caution">
    <text evidence="1">The sequence shown here is derived from an EMBL/GenBank/DDBJ whole genome shotgun (WGS) entry which is preliminary data.</text>
</comment>
<proteinExistence type="predicted"/>
<name>V6SS67_9FLAO</name>
<protein>
    <submittedName>
        <fullName evidence="1">Uncharacterized protein</fullName>
    </submittedName>
</protein>
<reference evidence="1 2" key="1">
    <citation type="submission" date="2013-08" db="EMBL/GenBank/DDBJ databases">
        <title>Flavobacterium limnosediminis JC2902 genome sequencing.</title>
        <authorList>
            <person name="Lee K."/>
            <person name="Yi H."/>
            <person name="Park S."/>
            <person name="Chun J."/>
        </authorList>
    </citation>
    <scope>NUCLEOTIDE SEQUENCE [LARGE SCALE GENOMIC DNA]</scope>
    <source>
        <strain evidence="1 2">JC2902</strain>
    </source>
</reference>
<keyword evidence="2" id="KW-1185">Reference proteome</keyword>
<dbReference type="AlphaFoldDB" id="V6SS67"/>
<dbReference type="EMBL" id="AVGG01000002">
    <property type="protein sequence ID" value="ESU29289.1"/>
    <property type="molecule type" value="Genomic_DNA"/>
</dbReference>
<sequence length="58" mass="6418">MFPKGKKGCPIAPMGVEILVVWRLLCKLQTTRLKRTAGTWKPKKPVPIAIGTFAPKTN</sequence>
<dbReference type="Proteomes" id="UP000018004">
    <property type="component" value="Unassembled WGS sequence"/>
</dbReference>
<evidence type="ECO:0000313" key="2">
    <source>
        <dbReference type="Proteomes" id="UP000018004"/>
    </source>
</evidence>
<accession>V6SS67</accession>
<evidence type="ECO:0000313" key="1">
    <source>
        <dbReference type="EMBL" id="ESU29289.1"/>
    </source>
</evidence>
<gene>
    <name evidence="1" type="ORF">FLJC2902T_06850</name>
</gene>
<organism evidence="1 2">
    <name type="scientific">Flavobacterium limnosediminis JC2902</name>
    <dbReference type="NCBI Taxonomy" id="1341181"/>
    <lineage>
        <taxon>Bacteria</taxon>
        <taxon>Pseudomonadati</taxon>
        <taxon>Bacteroidota</taxon>
        <taxon>Flavobacteriia</taxon>
        <taxon>Flavobacteriales</taxon>
        <taxon>Flavobacteriaceae</taxon>
        <taxon>Flavobacterium</taxon>
    </lineage>
</organism>